<dbReference type="SUPFAM" id="SSF49899">
    <property type="entry name" value="Concanavalin A-like lectins/glucanases"/>
    <property type="match status" value="2"/>
</dbReference>
<dbReference type="SMART" id="SM00282">
    <property type="entry name" value="LamG"/>
    <property type="match status" value="2"/>
</dbReference>
<evidence type="ECO:0000256" key="3">
    <source>
        <dbReference type="ARBA" id="ARBA00023157"/>
    </source>
</evidence>
<dbReference type="CDD" id="cd00146">
    <property type="entry name" value="PKD"/>
    <property type="match status" value="3"/>
</dbReference>
<dbReference type="CDD" id="cd00110">
    <property type="entry name" value="LamG"/>
    <property type="match status" value="2"/>
</dbReference>
<keyword evidence="6" id="KW-0119">Carbohydrate metabolism</keyword>
<dbReference type="InterPro" id="IPR029865">
    <property type="entry name" value="KIAA0319-like"/>
</dbReference>
<dbReference type="InterPro" id="IPR022409">
    <property type="entry name" value="PKD/Chitinase_dom"/>
</dbReference>
<evidence type="ECO:0000256" key="5">
    <source>
        <dbReference type="ARBA" id="ARBA00023295"/>
    </source>
</evidence>
<dbReference type="Pfam" id="PF13385">
    <property type="entry name" value="Laminin_G_3"/>
    <property type="match status" value="2"/>
</dbReference>
<dbReference type="SUPFAM" id="SSF75011">
    <property type="entry name" value="3-carboxy-cis,cis-mucoante lactonizing enzyme"/>
    <property type="match status" value="1"/>
</dbReference>
<dbReference type="InterPro" id="IPR035986">
    <property type="entry name" value="PKD_dom_sf"/>
</dbReference>
<dbReference type="PANTHER" id="PTHR46182">
    <property type="entry name" value="FI19480P1"/>
    <property type="match status" value="1"/>
</dbReference>
<protein>
    <submittedName>
        <fullName evidence="9">PKD domain-containing protein</fullName>
    </submittedName>
</protein>
<gene>
    <name evidence="9" type="ORF">GCM10009867_23340</name>
</gene>
<sequence length="1565" mass="159882">MHVEELGGLVRRAVAAAATAAVVLGGMTALSGGASAAEPPAPPAAAPVTADALPTWQINGVVWSQAIVGNTVYVTGSFTKARPPGVAVGGAGEVDALNIFAYDITTGNRVESFNHALNAQGMVIRASADGSRVIVGGDFTTVDGVARGHVASFSTADGSLTSWAPNVGGQVRALATTPSTVYVGGTFPSANGQTRGALAAFSSTSSTMLPWAPVAGGSNASVMALLMSPDQSRVIAAGSFETLSGVAAYGMGSLDASTADVLRWDANTKIRTAGLNGGITSLSTDGTQVFGTGYAFGTGASFEGNFSADPTTGALNWVNDCLGDEYSSFPMNQTLYTVGHVHDCSVVGGFPDTNPRSRWQKATAFPTYPTGTTTVKDAYGWDFRGLPFTGMTHWYPDLEFGTVTPDRQAAWSVTGNGTYITLGGEFPMVNSVAQQGLVRFAMPSAAPKLSKPIYTTAINPVATSTEAGKVKLTWGSVWDRDDATLTYDVYRDGGATIGNVSGPGIWYRLPGLTFTDTGVAPGTTHTYKVRAKDKDGNIQWSLASAPVTVSSSPAAPYVDAVRADGATHLWRLGDSGPGITDATGVGVGTSTGLTFGQAGAVAGDTAVQSAGGATPKAWTTFVENHAAEVTVEGWIQTTSSSGGRIVGFGTSQSGTSNAATNDMVLYVNSANKLAFTLMNGTARTVASARTVNDGQWHHVAATAGATGVSLFVDGRRVARDQAPVSMATFAGYWRLLGDQTSNLANKPTNAALAGSVDEVAVYPSALSQAQLQSHYLASGRPAAWSTPPTDAYAASVTANSPELYWRLGEANGSTAVDSSTSGHDGTYVTGVTLGAAGSPASGSGTAVTLNGSSGLVVDKESWTNPRTYSAELWFKTTTTRGGKLIGFGNAQTGLSGTYDRQVVMLNSGRLQFGVNGAVRSLAESTASYNNGQWHHLVATQGANGMVLWVDGAVAASNPSTDSSNYTGWWRIGGDRTFGGTTSNYIAATIDEAAVYPTALTAAQVRSHYEAAGFTATNQSPTAAFTSSQSFLTTSVNASTSSDPDDGIASYAWDFGDGATDTGVTASHTYAAAGTYTVRLTVTDDRGATNSTTRSVTVVSNQAPTASFTDSASFLALSVNGSASSDADGTVASYAWDFGDGGTDTGATASHTYAAAGTYTVRLTVTDDKGATGTTARAVTVATAPNQPPTAAFTHSESFLRTSVDGAGSSDADGTVASYSWSWGDGTANGSGATATHTYAAAGTYTVQLTVTDDDGDTGTTSSSVTVVANQAPTASFTDTESFLDLAVNGSASSDPDGTLASYSWSWGDGTANGSGATATHTYAASGSYTVRLTVTDDQGTTGTTTKSITVAAPVALAADAFERTLATGWGTADTGGAWTLGGVATRWSVSGGMGRVSLNAGDGYTASLSSVSSTDNEFRATVTTDKVPTGGGQYVSLMGRRVSTTLDYRAKVRFASTGAVAVWLTRNESATETVLTSITVPGLTFAAGDKVQVKLQTYGTAPTTMRVKIWKAGTTEPSAWLLTGTDSTTALQAPGSIGLYAYLSGSTTNGPVGYGVDDLWVGPRN</sequence>
<keyword evidence="6" id="KW-0624">Polysaccharide degradation</keyword>
<dbReference type="InterPro" id="IPR000601">
    <property type="entry name" value="PKD_dom"/>
</dbReference>
<name>A0ABP6H7R5_9MICO</name>
<feature type="domain" description="PKD" evidence="7">
    <location>
        <begin position="1103"/>
        <end position="1185"/>
    </location>
</feature>
<dbReference type="InterPro" id="IPR006558">
    <property type="entry name" value="LamG-like"/>
</dbReference>
<evidence type="ECO:0000259" key="7">
    <source>
        <dbReference type="PROSITE" id="PS50093"/>
    </source>
</evidence>
<comment type="caution">
    <text evidence="9">The sequence shown here is derived from an EMBL/GenBank/DDBJ whole genome shotgun (WGS) entry which is preliminary data.</text>
</comment>
<dbReference type="EMBL" id="BAAARN010000002">
    <property type="protein sequence ID" value="GAA2737173.1"/>
    <property type="molecule type" value="Genomic_DNA"/>
</dbReference>
<keyword evidence="10" id="KW-1185">Reference proteome</keyword>
<dbReference type="InterPro" id="IPR013783">
    <property type="entry name" value="Ig-like_fold"/>
</dbReference>
<dbReference type="InterPro" id="IPR036116">
    <property type="entry name" value="FN3_sf"/>
</dbReference>
<evidence type="ECO:0000256" key="2">
    <source>
        <dbReference type="ARBA" id="ARBA00022729"/>
    </source>
</evidence>
<evidence type="ECO:0000313" key="10">
    <source>
        <dbReference type="Proteomes" id="UP001501326"/>
    </source>
</evidence>
<dbReference type="SUPFAM" id="SSF49299">
    <property type="entry name" value="PKD domain"/>
    <property type="match status" value="4"/>
</dbReference>
<dbReference type="Gene3D" id="2.60.120.200">
    <property type="match status" value="2"/>
</dbReference>
<dbReference type="InterPro" id="IPR003961">
    <property type="entry name" value="FN3_dom"/>
</dbReference>
<dbReference type="SUPFAM" id="SSF49265">
    <property type="entry name" value="Fibronectin type III"/>
    <property type="match status" value="1"/>
</dbReference>
<evidence type="ECO:0000256" key="6">
    <source>
        <dbReference type="ARBA" id="ARBA00023326"/>
    </source>
</evidence>
<feature type="domain" description="PKD" evidence="7">
    <location>
        <begin position="1016"/>
        <end position="1104"/>
    </location>
</feature>
<evidence type="ECO:0000313" key="9">
    <source>
        <dbReference type="EMBL" id="GAA2737173.1"/>
    </source>
</evidence>
<dbReference type="RefSeq" id="WP_344193543.1">
    <property type="nucleotide sequence ID" value="NZ_BAAARN010000002.1"/>
</dbReference>
<evidence type="ECO:0000256" key="4">
    <source>
        <dbReference type="ARBA" id="ARBA00023273"/>
    </source>
</evidence>
<dbReference type="InterPro" id="IPR013320">
    <property type="entry name" value="ConA-like_dom_sf"/>
</dbReference>
<organism evidence="9 10">
    <name type="scientific">Pedococcus aerophilus</name>
    <dbReference type="NCBI Taxonomy" id="436356"/>
    <lineage>
        <taxon>Bacteria</taxon>
        <taxon>Bacillati</taxon>
        <taxon>Actinomycetota</taxon>
        <taxon>Actinomycetes</taxon>
        <taxon>Micrococcales</taxon>
        <taxon>Intrasporangiaceae</taxon>
        <taxon>Pedococcus</taxon>
    </lineage>
</organism>
<feature type="domain" description="PKD" evidence="7">
    <location>
        <begin position="1268"/>
        <end position="1357"/>
    </location>
</feature>
<dbReference type="SMART" id="SM00089">
    <property type="entry name" value="PKD"/>
    <property type="match status" value="4"/>
</dbReference>
<dbReference type="InterPro" id="IPR001791">
    <property type="entry name" value="Laminin_G"/>
</dbReference>
<keyword evidence="5" id="KW-0326">Glycosidase</keyword>
<feature type="domain" description="PKD" evidence="7">
    <location>
        <begin position="1188"/>
        <end position="1273"/>
    </location>
</feature>
<accession>A0ABP6H7R5</accession>
<keyword evidence="5" id="KW-0378">Hydrolase</keyword>
<dbReference type="PROSITE" id="PS50093">
    <property type="entry name" value="PKD"/>
    <property type="match status" value="4"/>
</dbReference>
<evidence type="ECO:0000256" key="1">
    <source>
        <dbReference type="ARBA" id="ARBA00004316"/>
    </source>
</evidence>
<feature type="domain" description="Fibronectin type-III" evidence="8">
    <location>
        <begin position="456"/>
        <end position="554"/>
    </location>
</feature>
<dbReference type="PANTHER" id="PTHR46182:SF2">
    <property type="entry name" value="FI19480P1"/>
    <property type="match status" value="1"/>
</dbReference>
<proteinExistence type="predicted"/>
<evidence type="ECO:0000259" key="8">
    <source>
        <dbReference type="PROSITE" id="PS50853"/>
    </source>
</evidence>
<keyword evidence="3" id="KW-1015">Disulfide bond</keyword>
<dbReference type="Proteomes" id="UP001501326">
    <property type="component" value="Unassembled WGS sequence"/>
</dbReference>
<dbReference type="PROSITE" id="PS50853">
    <property type="entry name" value="FN3"/>
    <property type="match status" value="1"/>
</dbReference>
<keyword evidence="2" id="KW-0732">Signal</keyword>
<dbReference type="SMART" id="SM00560">
    <property type="entry name" value="LamGL"/>
    <property type="match status" value="2"/>
</dbReference>
<dbReference type="Pfam" id="PF18911">
    <property type="entry name" value="PKD_4"/>
    <property type="match status" value="4"/>
</dbReference>
<comment type="subcellular location">
    <subcellularLocation>
        <location evidence="1">Cell projection</location>
    </subcellularLocation>
</comment>
<reference evidence="10" key="1">
    <citation type="journal article" date="2019" name="Int. J. Syst. Evol. Microbiol.">
        <title>The Global Catalogue of Microorganisms (GCM) 10K type strain sequencing project: providing services to taxonomists for standard genome sequencing and annotation.</title>
        <authorList>
            <consortium name="The Broad Institute Genomics Platform"/>
            <consortium name="The Broad Institute Genome Sequencing Center for Infectious Disease"/>
            <person name="Wu L."/>
            <person name="Ma J."/>
        </authorList>
    </citation>
    <scope>NUCLEOTIDE SEQUENCE [LARGE SCALE GENOMIC DNA]</scope>
    <source>
        <strain evidence="10">JCM 16378</strain>
    </source>
</reference>
<dbReference type="Gene3D" id="2.60.40.10">
    <property type="entry name" value="Immunoglobulins"/>
    <property type="match status" value="5"/>
</dbReference>
<keyword evidence="4" id="KW-0966">Cell projection</keyword>